<dbReference type="GO" id="GO:0005102">
    <property type="term" value="F:signaling receptor binding"/>
    <property type="evidence" value="ECO:0007669"/>
    <property type="project" value="InterPro"/>
</dbReference>
<evidence type="ECO:0000259" key="2">
    <source>
        <dbReference type="SMART" id="SM01257"/>
    </source>
</evidence>
<reference evidence="3 4" key="1">
    <citation type="journal article" date="2024" name="BMC Genomics">
        <title>De novo assembly and annotation of Popillia japonica's genome with initial clues to its potential as an invasive pest.</title>
        <authorList>
            <person name="Cucini C."/>
            <person name="Boschi S."/>
            <person name="Funari R."/>
            <person name="Cardaioli E."/>
            <person name="Iannotti N."/>
            <person name="Marturano G."/>
            <person name="Paoli F."/>
            <person name="Bruttini M."/>
            <person name="Carapelli A."/>
            <person name="Frati F."/>
            <person name="Nardi F."/>
        </authorList>
    </citation>
    <scope>NUCLEOTIDE SEQUENCE [LARGE SCALE GENOMIC DNA]</scope>
    <source>
        <strain evidence="3">DMR45628</strain>
    </source>
</reference>
<dbReference type="SMART" id="SM01257">
    <property type="entry name" value="KRAP_IP3R_bind"/>
    <property type="match status" value="1"/>
</dbReference>
<protein>
    <submittedName>
        <fullName evidence="3">Ki-ras-induced actin-interacting protein-IP3R-interacting domain</fullName>
    </submittedName>
</protein>
<sequence length="139" mass="15283">MTPVTNIPTNSSPAKPHPHLTLLGTNIPTNSSPAKPHPHLTLLGRDLSQQSDDNSSYCSSVESVLESRRPDPEAVLLGLGFGPVTRIPHRFLQPSELIKGIDFNKFLEQQGELRNLDYSGYSRYATVPPSPARQRPKSC</sequence>
<dbReference type="Pfam" id="PF14722">
    <property type="entry name" value="KRAP_IP3R_bind"/>
    <property type="match status" value="1"/>
</dbReference>
<dbReference type="PANTHER" id="PTHR17469">
    <property type="entry name" value="SPERM SPECIFIC ANTIGEN 2-RELATED"/>
    <property type="match status" value="1"/>
</dbReference>
<feature type="domain" description="ITPR-interacting" evidence="2">
    <location>
        <begin position="41"/>
        <end position="139"/>
    </location>
</feature>
<evidence type="ECO:0000313" key="4">
    <source>
        <dbReference type="Proteomes" id="UP001458880"/>
    </source>
</evidence>
<proteinExistence type="predicted"/>
<name>A0AAW1LLA5_POPJA</name>
<feature type="compositionally biased region" description="Polar residues" evidence="1">
    <location>
        <begin position="1"/>
        <end position="13"/>
    </location>
</feature>
<gene>
    <name evidence="3" type="ORF">QE152_g11313</name>
</gene>
<dbReference type="InterPro" id="IPR043444">
    <property type="entry name" value="TESPA1-like"/>
</dbReference>
<keyword evidence="4" id="KW-1185">Reference proteome</keyword>
<organism evidence="3 4">
    <name type="scientific">Popillia japonica</name>
    <name type="common">Japanese beetle</name>
    <dbReference type="NCBI Taxonomy" id="7064"/>
    <lineage>
        <taxon>Eukaryota</taxon>
        <taxon>Metazoa</taxon>
        <taxon>Ecdysozoa</taxon>
        <taxon>Arthropoda</taxon>
        <taxon>Hexapoda</taxon>
        <taxon>Insecta</taxon>
        <taxon>Pterygota</taxon>
        <taxon>Neoptera</taxon>
        <taxon>Endopterygota</taxon>
        <taxon>Coleoptera</taxon>
        <taxon>Polyphaga</taxon>
        <taxon>Scarabaeiformia</taxon>
        <taxon>Scarabaeidae</taxon>
        <taxon>Rutelinae</taxon>
        <taxon>Popillia</taxon>
    </lineage>
</organism>
<dbReference type="Proteomes" id="UP001458880">
    <property type="component" value="Unassembled WGS sequence"/>
</dbReference>
<dbReference type="PANTHER" id="PTHR17469:SF15">
    <property type="entry name" value="ITPR-INTERACTING DOMAIN-CONTAINING PROTEIN"/>
    <property type="match status" value="1"/>
</dbReference>
<evidence type="ECO:0000256" key="1">
    <source>
        <dbReference type="SAM" id="MobiDB-lite"/>
    </source>
</evidence>
<feature type="region of interest" description="Disordered" evidence="1">
    <location>
        <begin position="1"/>
        <end position="41"/>
    </location>
</feature>
<dbReference type="EMBL" id="JASPKY010000109">
    <property type="protein sequence ID" value="KAK9736712.1"/>
    <property type="molecule type" value="Genomic_DNA"/>
</dbReference>
<comment type="caution">
    <text evidence="3">The sequence shown here is derived from an EMBL/GenBank/DDBJ whole genome shotgun (WGS) entry which is preliminary data.</text>
</comment>
<feature type="compositionally biased region" description="Polar residues" evidence="1">
    <location>
        <begin position="23"/>
        <end position="33"/>
    </location>
</feature>
<dbReference type="AlphaFoldDB" id="A0AAW1LLA5"/>
<evidence type="ECO:0000313" key="3">
    <source>
        <dbReference type="EMBL" id="KAK9736712.1"/>
    </source>
</evidence>
<dbReference type="InterPro" id="IPR029325">
    <property type="entry name" value="ITPR-bd"/>
</dbReference>
<accession>A0AAW1LLA5</accession>